<dbReference type="PANTHER" id="PTHR46044">
    <property type="entry name" value="NITRILASE"/>
    <property type="match status" value="1"/>
</dbReference>
<dbReference type="Pfam" id="PF00795">
    <property type="entry name" value="CN_hydrolase"/>
    <property type="match status" value="1"/>
</dbReference>
<evidence type="ECO:0000313" key="4">
    <source>
        <dbReference type="EMBL" id="CAJ0581115.1"/>
    </source>
</evidence>
<evidence type="ECO:0000313" key="5">
    <source>
        <dbReference type="Proteomes" id="UP001177023"/>
    </source>
</evidence>
<sequence>MLTIKNKVAIAQIGSLLFQPEESLAKIQAYAKEAAENGAKLVVFPEAFLGGYPKFSDFGISLGSRSEEGRNEFSRYYSTAIAEYGEEHQALEKLAQELNIHLVTGVVEKSGKTLYCSVFFFGPSGYMGKHRKLLPTALERCVWGNGDGSTMATFETSELGTIGAAICWENYMPLYRTHLYSQGIQLYLAPTVDDRDAWISTMKHIAVEGRCFVISACQYITGENFPEGHPMREKHGKNVLIRGGSCVIDPFGKVLMEPNYEGEKLLYADVNTEECIRGKFDLDVVGHYSRPDVFTLTVDTSIKETVVRK</sequence>
<evidence type="ECO:0000259" key="3">
    <source>
        <dbReference type="PROSITE" id="PS50263"/>
    </source>
</evidence>
<reference evidence="4" key="1">
    <citation type="submission" date="2023-06" db="EMBL/GenBank/DDBJ databases">
        <authorList>
            <person name="Delattre M."/>
        </authorList>
    </citation>
    <scope>NUCLEOTIDE SEQUENCE</scope>
    <source>
        <strain evidence="4">AF72</strain>
    </source>
</reference>
<dbReference type="PANTHER" id="PTHR46044:SF1">
    <property type="entry name" value="CN HYDROLASE DOMAIN-CONTAINING PROTEIN"/>
    <property type="match status" value="1"/>
</dbReference>
<evidence type="ECO:0000256" key="1">
    <source>
        <dbReference type="ARBA" id="ARBA00008129"/>
    </source>
</evidence>
<dbReference type="InterPro" id="IPR044149">
    <property type="entry name" value="Nitrilases_CHs"/>
</dbReference>
<dbReference type="PROSITE" id="PS00921">
    <property type="entry name" value="NITRIL_CHT_2"/>
    <property type="match status" value="1"/>
</dbReference>
<evidence type="ECO:0000256" key="2">
    <source>
        <dbReference type="PROSITE-ProRule" id="PRU10139"/>
    </source>
</evidence>
<proteinExistence type="inferred from homology"/>
<dbReference type="AlphaFoldDB" id="A0AA36D587"/>
<dbReference type="PROSITE" id="PS00920">
    <property type="entry name" value="NITRIL_CHT_1"/>
    <property type="match status" value="1"/>
</dbReference>
<protein>
    <recommendedName>
        <fullName evidence="3">CN hydrolase domain-containing protein</fullName>
    </recommendedName>
</protein>
<dbReference type="GO" id="GO:0016836">
    <property type="term" value="F:hydro-lyase activity"/>
    <property type="evidence" value="ECO:0007669"/>
    <property type="project" value="UniProtKB-ARBA"/>
</dbReference>
<dbReference type="InterPro" id="IPR036526">
    <property type="entry name" value="C-N_Hydrolase_sf"/>
</dbReference>
<gene>
    <name evidence="4" type="ORF">MSPICULIGERA_LOCUS19282</name>
</gene>
<comment type="caution">
    <text evidence="4">The sequence shown here is derived from an EMBL/GenBank/DDBJ whole genome shotgun (WGS) entry which is preliminary data.</text>
</comment>
<dbReference type="SUPFAM" id="SSF56317">
    <property type="entry name" value="Carbon-nitrogen hydrolase"/>
    <property type="match status" value="1"/>
</dbReference>
<dbReference type="EMBL" id="CATQJA010002662">
    <property type="protein sequence ID" value="CAJ0581115.1"/>
    <property type="molecule type" value="Genomic_DNA"/>
</dbReference>
<comment type="similarity">
    <text evidence="1">Belongs to the carbon-nitrogen hydrolase superfamily. Nitrilase family.</text>
</comment>
<accession>A0AA36D587</accession>
<feature type="domain" description="CN hydrolase" evidence="3">
    <location>
        <begin position="6"/>
        <end position="272"/>
    </location>
</feature>
<feature type="non-terminal residue" evidence="4">
    <location>
        <position position="309"/>
    </location>
</feature>
<dbReference type="PROSITE" id="PS50263">
    <property type="entry name" value="CN_HYDROLASE"/>
    <property type="match status" value="1"/>
</dbReference>
<dbReference type="CDD" id="cd07564">
    <property type="entry name" value="nitrilases_CHs"/>
    <property type="match status" value="1"/>
</dbReference>
<keyword evidence="5" id="KW-1185">Reference proteome</keyword>
<dbReference type="Proteomes" id="UP001177023">
    <property type="component" value="Unassembled WGS sequence"/>
</dbReference>
<name>A0AA36D587_9BILA</name>
<dbReference type="Gene3D" id="3.60.110.10">
    <property type="entry name" value="Carbon-nitrogen hydrolase"/>
    <property type="match status" value="1"/>
</dbReference>
<dbReference type="GO" id="GO:0000257">
    <property type="term" value="F:nitrilase activity"/>
    <property type="evidence" value="ECO:0007669"/>
    <property type="project" value="UniProtKB-ARBA"/>
</dbReference>
<feature type="active site" description="Proton acceptor" evidence="2">
    <location>
        <position position="46"/>
    </location>
</feature>
<dbReference type="InterPro" id="IPR000132">
    <property type="entry name" value="Nitrilase/CN_hydratase_CS"/>
</dbReference>
<organism evidence="4 5">
    <name type="scientific">Mesorhabditis spiculigera</name>
    <dbReference type="NCBI Taxonomy" id="96644"/>
    <lineage>
        <taxon>Eukaryota</taxon>
        <taxon>Metazoa</taxon>
        <taxon>Ecdysozoa</taxon>
        <taxon>Nematoda</taxon>
        <taxon>Chromadorea</taxon>
        <taxon>Rhabditida</taxon>
        <taxon>Rhabditina</taxon>
        <taxon>Rhabditomorpha</taxon>
        <taxon>Rhabditoidea</taxon>
        <taxon>Rhabditidae</taxon>
        <taxon>Mesorhabditinae</taxon>
        <taxon>Mesorhabditis</taxon>
    </lineage>
</organism>
<dbReference type="InterPro" id="IPR003010">
    <property type="entry name" value="C-N_Hydrolase"/>
</dbReference>